<keyword evidence="1" id="KW-1133">Transmembrane helix</keyword>
<dbReference type="RefSeq" id="WP_138191090.1">
    <property type="nucleotide sequence ID" value="NZ_VBWP01000005.1"/>
</dbReference>
<proteinExistence type="predicted"/>
<dbReference type="AlphaFoldDB" id="A0A5R8QCE1"/>
<gene>
    <name evidence="2" type="ORF">FEZ08_07430</name>
</gene>
<sequence length="228" mass="26633">MSWLEQFLQTPEDILATVLGVAVASALLTSIVVGILKGGIDFLYKTYIRKSKIFLELIGNYRQLDLTGDDTVYRDPITEDVLPNPYVTGYFFRSSLYVKYRGINLKRVDVVIKTAQHKYRGELIWSDQLALLENQEGRAGRILTAESLNFINYLEQDYATAFYVCIGAKEKITEPWEEFRFYFHDFNRSTMKAVIKRDDIDPYNFTWRFVEPKEYKTIPKQPRFGDET</sequence>
<evidence type="ECO:0000313" key="3">
    <source>
        <dbReference type="Proteomes" id="UP000306912"/>
    </source>
</evidence>
<keyword evidence="1" id="KW-0472">Membrane</keyword>
<keyword evidence="1" id="KW-0812">Transmembrane</keyword>
<feature type="transmembrane region" description="Helical" evidence="1">
    <location>
        <begin position="14"/>
        <end position="36"/>
    </location>
</feature>
<keyword evidence="3" id="KW-1185">Reference proteome</keyword>
<evidence type="ECO:0000256" key="1">
    <source>
        <dbReference type="SAM" id="Phobius"/>
    </source>
</evidence>
<dbReference type="InParanoid" id="A0A5R8QCE1"/>
<organism evidence="2 3">
    <name type="scientific">Culicoidibacter larvae</name>
    <dbReference type="NCBI Taxonomy" id="2579976"/>
    <lineage>
        <taxon>Bacteria</taxon>
        <taxon>Bacillati</taxon>
        <taxon>Bacillota</taxon>
        <taxon>Culicoidibacteria</taxon>
        <taxon>Culicoidibacterales</taxon>
        <taxon>Culicoidibacteraceae</taxon>
        <taxon>Culicoidibacter</taxon>
    </lineage>
</organism>
<comment type="caution">
    <text evidence="2">The sequence shown here is derived from an EMBL/GenBank/DDBJ whole genome shotgun (WGS) entry which is preliminary data.</text>
</comment>
<accession>A0A5R8QCE1</accession>
<evidence type="ECO:0000313" key="2">
    <source>
        <dbReference type="EMBL" id="TLG73950.1"/>
    </source>
</evidence>
<name>A0A5R8QCE1_9FIRM</name>
<dbReference type="EMBL" id="VBWP01000005">
    <property type="protein sequence ID" value="TLG73950.1"/>
    <property type="molecule type" value="Genomic_DNA"/>
</dbReference>
<protein>
    <submittedName>
        <fullName evidence="2">Uncharacterized protein</fullName>
    </submittedName>
</protein>
<dbReference type="Proteomes" id="UP000306912">
    <property type="component" value="Unassembled WGS sequence"/>
</dbReference>
<reference evidence="2 3" key="1">
    <citation type="submission" date="2019-05" db="EMBL/GenBank/DDBJ databases">
        <title>Culicoidintestinum kansasii gen. nov., sp. nov. from the gastrointestinal tract of the biting midge, Culicoides sonorensis.</title>
        <authorList>
            <person name="Neupane S."/>
            <person name="Ghosh A."/>
            <person name="Gunther S."/>
            <person name="Martin K."/>
            <person name="Zurek L."/>
        </authorList>
    </citation>
    <scope>NUCLEOTIDE SEQUENCE [LARGE SCALE GENOMIC DNA]</scope>
    <source>
        <strain evidence="2 3">CS-1</strain>
    </source>
</reference>